<feature type="domain" description="HTH cro/C1-type" evidence="1">
    <location>
        <begin position="18"/>
        <end position="81"/>
    </location>
</feature>
<name>A0ABV8QCU6_9MICO</name>
<dbReference type="Pfam" id="PF13560">
    <property type="entry name" value="HTH_31"/>
    <property type="match status" value="1"/>
</dbReference>
<dbReference type="SMART" id="SM00530">
    <property type="entry name" value="HTH_XRE"/>
    <property type="match status" value="1"/>
</dbReference>
<organism evidence="2 3">
    <name type="scientific">Gryllotalpicola reticulitermitis</name>
    <dbReference type="NCBI Taxonomy" id="1184153"/>
    <lineage>
        <taxon>Bacteria</taxon>
        <taxon>Bacillati</taxon>
        <taxon>Actinomycetota</taxon>
        <taxon>Actinomycetes</taxon>
        <taxon>Micrococcales</taxon>
        <taxon>Microbacteriaceae</taxon>
        <taxon>Gryllotalpicola</taxon>
    </lineage>
</organism>
<proteinExistence type="predicted"/>
<dbReference type="InterPro" id="IPR010982">
    <property type="entry name" value="Lambda_DNA-bd_dom_sf"/>
</dbReference>
<comment type="caution">
    <text evidence="2">The sequence shown here is derived from an EMBL/GenBank/DDBJ whole genome shotgun (WGS) entry which is preliminary data.</text>
</comment>
<keyword evidence="3" id="KW-1185">Reference proteome</keyword>
<reference evidence="3" key="1">
    <citation type="journal article" date="2019" name="Int. J. Syst. Evol. Microbiol.">
        <title>The Global Catalogue of Microorganisms (GCM) 10K type strain sequencing project: providing services to taxonomists for standard genome sequencing and annotation.</title>
        <authorList>
            <consortium name="The Broad Institute Genomics Platform"/>
            <consortium name="The Broad Institute Genome Sequencing Center for Infectious Disease"/>
            <person name="Wu L."/>
            <person name="Ma J."/>
        </authorList>
    </citation>
    <scope>NUCLEOTIDE SEQUENCE [LARGE SCALE GENOMIC DNA]</scope>
    <source>
        <strain evidence="3">CGMCC 1.10363</strain>
    </source>
</reference>
<dbReference type="RefSeq" id="WP_390231983.1">
    <property type="nucleotide sequence ID" value="NZ_JBHSCN010000021.1"/>
</dbReference>
<dbReference type="Proteomes" id="UP001595900">
    <property type="component" value="Unassembled WGS sequence"/>
</dbReference>
<dbReference type="SUPFAM" id="SSF47413">
    <property type="entry name" value="lambda repressor-like DNA-binding domains"/>
    <property type="match status" value="1"/>
</dbReference>
<gene>
    <name evidence="2" type="ORF">ACFOYW_17430</name>
</gene>
<evidence type="ECO:0000313" key="3">
    <source>
        <dbReference type="Proteomes" id="UP001595900"/>
    </source>
</evidence>
<evidence type="ECO:0000259" key="1">
    <source>
        <dbReference type="PROSITE" id="PS50943"/>
    </source>
</evidence>
<protein>
    <submittedName>
        <fullName evidence="2">Helix-turn-helix transcriptional regulator</fullName>
    </submittedName>
</protein>
<dbReference type="Gene3D" id="1.10.260.40">
    <property type="entry name" value="lambda repressor-like DNA-binding domains"/>
    <property type="match status" value="1"/>
</dbReference>
<dbReference type="PROSITE" id="PS50943">
    <property type="entry name" value="HTH_CROC1"/>
    <property type="match status" value="1"/>
</dbReference>
<sequence length="99" mass="11392">MADSRSDEPDYEALRLHLSRLRHERGWSYDDLAARTGIGRSTLVTLESGKPRRNPGREATRGSLDTWFRLARAFEMDLGELLLPLTRQESDPSHRHADF</sequence>
<dbReference type="EMBL" id="JBHSCN010000021">
    <property type="protein sequence ID" value="MFC4245153.1"/>
    <property type="molecule type" value="Genomic_DNA"/>
</dbReference>
<evidence type="ECO:0000313" key="2">
    <source>
        <dbReference type="EMBL" id="MFC4245153.1"/>
    </source>
</evidence>
<dbReference type="CDD" id="cd00093">
    <property type="entry name" value="HTH_XRE"/>
    <property type="match status" value="1"/>
</dbReference>
<dbReference type="InterPro" id="IPR001387">
    <property type="entry name" value="Cro/C1-type_HTH"/>
</dbReference>
<accession>A0ABV8QCU6</accession>